<evidence type="ECO:0000256" key="3">
    <source>
        <dbReference type="ARBA" id="ARBA00022552"/>
    </source>
</evidence>
<evidence type="ECO:0000256" key="12">
    <source>
        <dbReference type="ARBA" id="ARBA00029708"/>
    </source>
</evidence>
<dbReference type="Gene3D" id="3.40.50.150">
    <property type="entry name" value="Vaccinia Virus protein VP39"/>
    <property type="match status" value="1"/>
</dbReference>
<dbReference type="GO" id="GO:0006391">
    <property type="term" value="P:transcription initiation at mitochondrial promoter"/>
    <property type="evidence" value="ECO:0007669"/>
    <property type="project" value="TreeGrafter"/>
</dbReference>
<evidence type="ECO:0000256" key="11">
    <source>
        <dbReference type="ARBA" id="ARBA00023163"/>
    </source>
</evidence>
<dbReference type="KEGG" id="tcz:108767442"/>
<keyword evidence="17" id="KW-1185">Reference proteome</keyword>
<dbReference type="InterPro" id="IPR001737">
    <property type="entry name" value="KsgA/Erm"/>
</dbReference>
<evidence type="ECO:0000256" key="7">
    <source>
        <dbReference type="ARBA" id="ARBA00022884"/>
    </source>
</evidence>
<dbReference type="GO" id="GO:0005759">
    <property type="term" value="C:mitochondrial matrix"/>
    <property type="evidence" value="ECO:0007669"/>
    <property type="project" value="TreeGrafter"/>
</dbReference>
<dbReference type="SUPFAM" id="SSF53335">
    <property type="entry name" value="S-adenosyl-L-methionine-dependent methyltransferases"/>
    <property type="match status" value="1"/>
</dbReference>
<keyword evidence="9" id="KW-0805">Transcription regulation</keyword>
<evidence type="ECO:0000313" key="17">
    <source>
        <dbReference type="Proteomes" id="UP000078492"/>
    </source>
</evidence>
<evidence type="ECO:0000256" key="8">
    <source>
        <dbReference type="ARBA" id="ARBA00022946"/>
    </source>
</evidence>
<dbReference type="GO" id="GO:0034246">
    <property type="term" value="F:mitochondrial transcription factor activity"/>
    <property type="evidence" value="ECO:0007669"/>
    <property type="project" value="TreeGrafter"/>
</dbReference>
<dbReference type="PROSITE" id="PS51689">
    <property type="entry name" value="SAM_RNA_A_N6_MT"/>
    <property type="match status" value="1"/>
</dbReference>
<keyword evidence="11" id="KW-0804">Transcription</keyword>
<dbReference type="PANTHER" id="PTHR11727:SF13">
    <property type="entry name" value="DIMETHYLADENOSINE TRANSFERASE 2, MITOCHONDRIAL"/>
    <property type="match status" value="1"/>
</dbReference>
<reference evidence="16 17" key="1">
    <citation type="submission" date="2015-09" db="EMBL/GenBank/DDBJ databases">
        <title>Trachymyrmex cornetzi WGS genome.</title>
        <authorList>
            <person name="Nygaard S."/>
            <person name="Hu H."/>
            <person name="Boomsma J."/>
            <person name="Zhang G."/>
        </authorList>
    </citation>
    <scope>NUCLEOTIDE SEQUENCE [LARGE SCALE GENOMIC DNA]</scope>
    <source>
        <strain evidence="16">Tcor2-1</strain>
        <tissue evidence="16">Whole body</tissue>
    </source>
</reference>
<evidence type="ECO:0000256" key="4">
    <source>
        <dbReference type="ARBA" id="ARBA00022603"/>
    </source>
</evidence>
<evidence type="ECO:0000256" key="5">
    <source>
        <dbReference type="ARBA" id="ARBA00022679"/>
    </source>
</evidence>
<feature type="binding site" evidence="15">
    <location>
        <position position="218"/>
    </location>
    <ligand>
        <name>S-adenosyl-L-methionine</name>
        <dbReference type="ChEBI" id="CHEBI:59789"/>
    </ligand>
</feature>
<evidence type="ECO:0000256" key="15">
    <source>
        <dbReference type="PROSITE-ProRule" id="PRU01026"/>
    </source>
</evidence>
<keyword evidence="7 15" id="KW-0694">RNA-binding</keyword>
<keyword evidence="4 15" id="KW-0489">Methyltransferase</keyword>
<keyword evidence="10" id="KW-0496">Mitochondrion</keyword>
<evidence type="ECO:0000256" key="2">
    <source>
        <dbReference type="ARBA" id="ARBA00018369"/>
    </source>
</evidence>
<evidence type="ECO:0000256" key="1">
    <source>
        <dbReference type="ARBA" id="ARBA00004173"/>
    </source>
</evidence>
<evidence type="ECO:0000256" key="6">
    <source>
        <dbReference type="ARBA" id="ARBA00022691"/>
    </source>
</evidence>
<dbReference type="PANTHER" id="PTHR11727">
    <property type="entry name" value="DIMETHYLADENOSINE TRANSFERASE"/>
    <property type="match status" value="1"/>
</dbReference>
<comment type="similarity">
    <text evidence="15">Belongs to the class I-like SAM-binding methyltransferase superfamily. rRNA adenine N(6)-methyltransferase family.</text>
</comment>
<dbReference type="AlphaFoldDB" id="A0A151IXH4"/>
<evidence type="ECO:0000313" key="16">
    <source>
        <dbReference type="EMBL" id="KYN12397.1"/>
    </source>
</evidence>
<dbReference type="InterPro" id="IPR029063">
    <property type="entry name" value="SAM-dependent_MTases_sf"/>
</dbReference>
<sequence>MLHTQKLFICNITSWLSRRTRHIINVYCSTLSNGNLPIQQKENINVRETKELIEIKTELSKMKKKNKVMEYIEKSISRDKEILDIINYIQKVNPDISDIIQLLGDRNISFKKTNTTILYLIDKNTAAEYVSLIKNELSKNMCYVAELNPGFGVLTRELLKAGVPLIHLYESNSRLHKILEIICTKYPGKLKLISSKYSNFFGITRAFYNDKATKRYQDSFRTIESKNWEDETYMQVIGACDSTYLFTFIIHNLVFRNGFMFYGRPVFYIAVLPSVWNKYNIFTSLNIYTYTKVMFKLMFNYELLGTLNRKAFIPWSKKKQYKRKSSVLSAKQNYEQLYVIKLEPKADIYAQLSPKDWITFSYFVRHHMQKRRTRVIPALEKWIPDCGIRLIAKDYTIYTQFGDLTPTQILELFKEFKSWPDYKESHFIDSMNDSVGAHNEFEFLNE</sequence>
<accession>A0A151IXH4</accession>
<feature type="binding site" evidence="15">
    <location>
        <position position="170"/>
    </location>
    <ligand>
        <name>S-adenosyl-L-methionine</name>
        <dbReference type="ChEBI" id="CHEBI:59789"/>
    </ligand>
</feature>
<comment type="subcellular location">
    <subcellularLocation>
        <location evidence="1">Mitochondrion</location>
    </subcellularLocation>
</comment>
<dbReference type="OrthoDB" id="9895503at2759"/>
<name>A0A151IXH4_9HYME</name>
<evidence type="ECO:0000256" key="10">
    <source>
        <dbReference type="ARBA" id="ARBA00023128"/>
    </source>
</evidence>
<evidence type="ECO:0000256" key="14">
    <source>
        <dbReference type="ARBA" id="ARBA00032796"/>
    </source>
</evidence>
<keyword evidence="3" id="KW-0698">rRNA processing</keyword>
<gene>
    <name evidence="16" type="ORF">ALC57_15426</name>
</gene>
<proteinExistence type="inferred from homology"/>
<keyword evidence="8" id="KW-0809">Transit peptide</keyword>
<evidence type="ECO:0000256" key="9">
    <source>
        <dbReference type="ARBA" id="ARBA00023015"/>
    </source>
</evidence>
<comment type="caution">
    <text evidence="15">Lacks conserved residue(s) required for the propagation of feature annotation.</text>
</comment>
<keyword evidence="5 15" id="KW-0808">Transferase</keyword>
<dbReference type="GO" id="GO:0000179">
    <property type="term" value="F:rRNA (adenine-N6,N6-)-dimethyltransferase activity"/>
    <property type="evidence" value="ECO:0007669"/>
    <property type="project" value="UniProtKB-UniRule"/>
</dbReference>
<organism evidence="16 17">
    <name type="scientific">Trachymyrmex cornetzi</name>
    <dbReference type="NCBI Taxonomy" id="471704"/>
    <lineage>
        <taxon>Eukaryota</taxon>
        <taxon>Metazoa</taxon>
        <taxon>Ecdysozoa</taxon>
        <taxon>Arthropoda</taxon>
        <taxon>Hexapoda</taxon>
        <taxon>Insecta</taxon>
        <taxon>Pterygota</taxon>
        <taxon>Neoptera</taxon>
        <taxon>Endopterygota</taxon>
        <taxon>Hymenoptera</taxon>
        <taxon>Apocrita</taxon>
        <taxon>Aculeata</taxon>
        <taxon>Formicoidea</taxon>
        <taxon>Formicidae</taxon>
        <taxon>Myrmicinae</taxon>
        <taxon>Trachymyrmex</taxon>
    </lineage>
</organism>
<keyword evidence="6 15" id="KW-0949">S-adenosyl-L-methionine</keyword>
<dbReference type="EMBL" id="KQ980832">
    <property type="protein sequence ID" value="KYN12397.1"/>
    <property type="molecule type" value="Genomic_DNA"/>
</dbReference>
<dbReference type="GO" id="GO:0003723">
    <property type="term" value="F:RNA binding"/>
    <property type="evidence" value="ECO:0007669"/>
    <property type="project" value="UniProtKB-UniRule"/>
</dbReference>
<evidence type="ECO:0000256" key="13">
    <source>
        <dbReference type="ARBA" id="ARBA00031609"/>
    </source>
</evidence>
<protein>
    <recommendedName>
        <fullName evidence="2">Dimethyladenosine transferase 2, mitochondrial</fullName>
    </recommendedName>
    <alternativeName>
        <fullName evidence="12">Mitochondrial 12S rRNA dimethylase 2</fullName>
    </alternativeName>
    <alternativeName>
        <fullName evidence="13">Mitochondrial transcription factor B2</fullName>
    </alternativeName>
    <alternativeName>
        <fullName evidence="14">S-adenosylmethionine-6-N', N'-adenosyl(rRNA) dimethyltransferase 2</fullName>
    </alternativeName>
</protein>
<dbReference type="Proteomes" id="UP000078492">
    <property type="component" value="Unassembled WGS sequence"/>
</dbReference>
<dbReference type="STRING" id="471704.A0A151IXH4"/>
<feature type="binding site" evidence="15">
    <location>
        <position position="120"/>
    </location>
    <ligand>
        <name>S-adenosyl-L-methionine</name>
        <dbReference type="ChEBI" id="CHEBI:59789"/>
    </ligand>
</feature>